<dbReference type="PROSITE" id="PS51296">
    <property type="entry name" value="RIESKE"/>
    <property type="match status" value="1"/>
</dbReference>
<evidence type="ECO:0000313" key="6">
    <source>
        <dbReference type="EMBL" id="TDR12537.1"/>
    </source>
</evidence>
<evidence type="ECO:0000313" key="7">
    <source>
        <dbReference type="Proteomes" id="UP000295729"/>
    </source>
</evidence>
<evidence type="ECO:0000256" key="2">
    <source>
        <dbReference type="ARBA" id="ARBA00022723"/>
    </source>
</evidence>
<dbReference type="InterPro" id="IPR017941">
    <property type="entry name" value="Rieske_2Fe-2S"/>
</dbReference>
<proteinExistence type="predicted"/>
<evidence type="ECO:0000256" key="4">
    <source>
        <dbReference type="ARBA" id="ARBA00023014"/>
    </source>
</evidence>
<sequence length="109" mass="12363">MVQYLPTNIDVLRIRETGLGFRFQGMRYFCIADEDDVYVYVNQCPHFGVALEWMPDAFLDSKRQNIQCSQHSALFDIQSGFCHRGPCEGDSLTKVASKVVNGALWLAPD</sequence>
<dbReference type="PANTHER" id="PTHR40261">
    <property type="match status" value="1"/>
</dbReference>
<dbReference type="Pfam" id="PF00355">
    <property type="entry name" value="Rieske"/>
    <property type="match status" value="1"/>
</dbReference>
<dbReference type="Proteomes" id="UP000295729">
    <property type="component" value="Unassembled WGS sequence"/>
</dbReference>
<dbReference type="GO" id="GO:0051537">
    <property type="term" value="F:2 iron, 2 sulfur cluster binding"/>
    <property type="evidence" value="ECO:0007669"/>
    <property type="project" value="UniProtKB-KW"/>
</dbReference>
<dbReference type="GO" id="GO:0046872">
    <property type="term" value="F:metal ion binding"/>
    <property type="evidence" value="ECO:0007669"/>
    <property type="project" value="UniProtKB-KW"/>
</dbReference>
<keyword evidence="7" id="KW-1185">Reference proteome</keyword>
<evidence type="ECO:0000256" key="1">
    <source>
        <dbReference type="ARBA" id="ARBA00022714"/>
    </source>
</evidence>
<organism evidence="6 7">
    <name type="scientific">Marinomonas communis</name>
    <dbReference type="NCBI Taxonomy" id="28254"/>
    <lineage>
        <taxon>Bacteria</taxon>
        <taxon>Pseudomonadati</taxon>
        <taxon>Pseudomonadota</taxon>
        <taxon>Gammaproteobacteria</taxon>
        <taxon>Oceanospirillales</taxon>
        <taxon>Oceanospirillaceae</taxon>
        <taxon>Marinomonas</taxon>
    </lineage>
</organism>
<gene>
    <name evidence="6" type="ORF">C8D85_2572</name>
</gene>
<feature type="domain" description="Rieske" evidence="5">
    <location>
        <begin position="9"/>
        <end position="106"/>
    </location>
</feature>
<dbReference type="InterPro" id="IPR036922">
    <property type="entry name" value="Rieske_2Fe-2S_sf"/>
</dbReference>
<name>A0A4R6X6H6_9GAMM</name>
<evidence type="ECO:0000259" key="5">
    <source>
        <dbReference type="PROSITE" id="PS51296"/>
    </source>
</evidence>
<keyword evidence="2" id="KW-0479">Metal-binding</keyword>
<keyword evidence="3" id="KW-0408">Iron</keyword>
<evidence type="ECO:0000256" key="3">
    <source>
        <dbReference type="ARBA" id="ARBA00023004"/>
    </source>
</evidence>
<dbReference type="AlphaFoldDB" id="A0A4R6X6H6"/>
<dbReference type="PANTHER" id="PTHR40261:SF1">
    <property type="entry name" value="RIESKE DOMAIN-CONTAINING PROTEIN"/>
    <property type="match status" value="1"/>
</dbReference>
<accession>A0A4R6X6H6</accession>
<dbReference type="Gene3D" id="2.102.10.10">
    <property type="entry name" value="Rieske [2Fe-2S] iron-sulphur domain"/>
    <property type="match status" value="1"/>
</dbReference>
<dbReference type="EMBL" id="SNZA01000004">
    <property type="protein sequence ID" value="TDR12537.1"/>
    <property type="molecule type" value="Genomic_DNA"/>
</dbReference>
<comment type="caution">
    <text evidence="6">The sequence shown here is derived from an EMBL/GenBank/DDBJ whole genome shotgun (WGS) entry which is preliminary data.</text>
</comment>
<dbReference type="RefSeq" id="WP_211342195.1">
    <property type="nucleotide sequence ID" value="NZ_SNZA01000004.1"/>
</dbReference>
<keyword evidence="4" id="KW-0411">Iron-sulfur</keyword>
<dbReference type="SUPFAM" id="SSF50022">
    <property type="entry name" value="ISP domain"/>
    <property type="match status" value="1"/>
</dbReference>
<reference evidence="6 7" key="1">
    <citation type="submission" date="2019-03" db="EMBL/GenBank/DDBJ databases">
        <title>Genomic Encyclopedia of Type Strains, Phase IV (KMG-IV): sequencing the most valuable type-strain genomes for metagenomic binning, comparative biology and taxonomic classification.</title>
        <authorList>
            <person name="Goeker M."/>
        </authorList>
    </citation>
    <scope>NUCLEOTIDE SEQUENCE [LARGE SCALE GENOMIC DNA]</scope>
    <source>
        <strain evidence="6 7">DSM 5604</strain>
    </source>
</reference>
<protein>
    <submittedName>
        <fullName evidence="6">Rieske-like 2Fe-2S protein</fullName>
    </submittedName>
</protein>
<keyword evidence="1" id="KW-0001">2Fe-2S</keyword>